<evidence type="ECO:0000259" key="1">
    <source>
        <dbReference type="Pfam" id="PF02771"/>
    </source>
</evidence>
<protein>
    <recommendedName>
        <fullName evidence="1">Acyl-CoA dehydrogenase/oxidase N-terminal domain-containing protein</fullName>
    </recommendedName>
</protein>
<gene>
    <name evidence="2" type="ORF">GCM10025868_45660</name>
</gene>
<accession>A0ABQ6JRK1</accession>
<dbReference type="InterPro" id="IPR037069">
    <property type="entry name" value="AcylCoA_DH/ox_N_sf"/>
</dbReference>
<evidence type="ECO:0000313" key="3">
    <source>
        <dbReference type="Proteomes" id="UP001157017"/>
    </source>
</evidence>
<sequence length="54" mass="5929">MHTLACYPVAEFGTDAQRERWLPGMLGGDQARRLLPQRDRVGVRCGRAAHPGGP</sequence>
<comment type="caution">
    <text evidence="2">The sequence shown here is derived from an EMBL/GenBank/DDBJ whole genome shotgun (WGS) entry which is preliminary data.</text>
</comment>
<dbReference type="EMBL" id="BSUZ01000001">
    <property type="protein sequence ID" value="GMA89316.1"/>
    <property type="molecule type" value="Genomic_DNA"/>
</dbReference>
<evidence type="ECO:0000313" key="2">
    <source>
        <dbReference type="EMBL" id="GMA89316.1"/>
    </source>
</evidence>
<feature type="domain" description="Acyl-CoA dehydrogenase/oxidase N-terminal" evidence="1">
    <location>
        <begin position="2"/>
        <end position="29"/>
    </location>
</feature>
<dbReference type="SUPFAM" id="SSF56645">
    <property type="entry name" value="Acyl-CoA dehydrogenase NM domain-like"/>
    <property type="match status" value="1"/>
</dbReference>
<dbReference type="InterPro" id="IPR013786">
    <property type="entry name" value="AcylCoA_DH/ox_N"/>
</dbReference>
<dbReference type="Gene3D" id="1.10.540.10">
    <property type="entry name" value="Acyl-CoA dehydrogenase/oxidase, N-terminal domain"/>
    <property type="match status" value="1"/>
</dbReference>
<name>A0ABQ6JRK1_9ACTN</name>
<proteinExistence type="predicted"/>
<dbReference type="Proteomes" id="UP001157017">
    <property type="component" value="Unassembled WGS sequence"/>
</dbReference>
<dbReference type="InterPro" id="IPR009100">
    <property type="entry name" value="AcylCoA_DH/oxidase_NM_dom_sf"/>
</dbReference>
<reference evidence="3" key="1">
    <citation type="journal article" date="2019" name="Int. J. Syst. Evol. Microbiol.">
        <title>The Global Catalogue of Microorganisms (GCM) 10K type strain sequencing project: providing services to taxonomists for standard genome sequencing and annotation.</title>
        <authorList>
            <consortium name="The Broad Institute Genomics Platform"/>
            <consortium name="The Broad Institute Genome Sequencing Center for Infectious Disease"/>
            <person name="Wu L."/>
            <person name="Ma J."/>
        </authorList>
    </citation>
    <scope>NUCLEOTIDE SEQUENCE [LARGE SCALE GENOMIC DNA]</scope>
    <source>
        <strain evidence="3">NBRC 108730</strain>
    </source>
</reference>
<keyword evidence="3" id="KW-1185">Reference proteome</keyword>
<organism evidence="2 3">
    <name type="scientific">Angustibacter aerolatus</name>
    <dbReference type="NCBI Taxonomy" id="1162965"/>
    <lineage>
        <taxon>Bacteria</taxon>
        <taxon>Bacillati</taxon>
        <taxon>Actinomycetota</taxon>
        <taxon>Actinomycetes</taxon>
        <taxon>Kineosporiales</taxon>
        <taxon>Kineosporiaceae</taxon>
    </lineage>
</organism>
<dbReference type="Pfam" id="PF02771">
    <property type="entry name" value="Acyl-CoA_dh_N"/>
    <property type="match status" value="1"/>
</dbReference>